<keyword evidence="1" id="KW-1133">Transmembrane helix</keyword>
<evidence type="ECO:0000313" key="2">
    <source>
        <dbReference type="EMBL" id="MCI60819.1"/>
    </source>
</evidence>
<feature type="transmembrane region" description="Helical" evidence="1">
    <location>
        <begin position="20"/>
        <end position="45"/>
    </location>
</feature>
<reference evidence="2 3" key="1">
    <citation type="journal article" date="2018" name="Front. Plant Sci.">
        <title>Red Clover (Trifolium pratense) and Zigzag Clover (T. medium) - A Picture of Genomic Similarities and Differences.</title>
        <authorList>
            <person name="Dluhosova J."/>
            <person name="Istvanek J."/>
            <person name="Nedelnik J."/>
            <person name="Repkova J."/>
        </authorList>
    </citation>
    <scope>NUCLEOTIDE SEQUENCE [LARGE SCALE GENOMIC DNA]</scope>
    <source>
        <strain evidence="3">cv. 10/8</strain>
        <tissue evidence="2">Leaf</tissue>
    </source>
</reference>
<dbReference type="EMBL" id="LXQA010588523">
    <property type="protein sequence ID" value="MCI60819.1"/>
    <property type="molecule type" value="Genomic_DNA"/>
</dbReference>
<organism evidence="2 3">
    <name type="scientific">Trifolium medium</name>
    <dbReference type="NCBI Taxonomy" id="97028"/>
    <lineage>
        <taxon>Eukaryota</taxon>
        <taxon>Viridiplantae</taxon>
        <taxon>Streptophyta</taxon>
        <taxon>Embryophyta</taxon>
        <taxon>Tracheophyta</taxon>
        <taxon>Spermatophyta</taxon>
        <taxon>Magnoliopsida</taxon>
        <taxon>eudicotyledons</taxon>
        <taxon>Gunneridae</taxon>
        <taxon>Pentapetalae</taxon>
        <taxon>rosids</taxon>
        <taxon>fabids</taxon>
        <taxon>Fabales</taxon>
        <taxon>Fabaceae</taxon>
        <taxon>Papilionoideae</taxon>
        <taxon>50 kb inversion clade</taxon>
        <taxon>NPAAA clade</taxon>
        <taxon>Hologalegina</taxon>
        <taxon>IRL clade</taxon>
        <taxon>Trifolieae</taxon>
        <taxon>Trifolium</taxon>
    </lineage>
</organism>
<protein>
    <submittedName>
        <fullName evidence="2">Uncharacterized protein</fullName>
    </submittedName>
</protein>
<sequence>FLAQHHCLFGKLGFLAGTDAAVGTAAAIGIVAFVAAVVGSVTFAFP</sequence>
<keyword evidence="1" id="KW-0472">Membrane</keyword>
<evidence type="ECO:0000256" key="1">
    <source>
        <dbReference type="SAM" id="Phobius"/>
    </source>
</evidence>
<dbReference type="Proteomes" id="UP000265520">
    <property type="component" value="Unassembled WGS sequence"/>
</dbReference>
<evidence type="ECO:0000313" key="3">
    <source>
        <dbReference type="Proteomes" id="UP000265520"/>
    </source>
</evidence>
<keyword evidence="3" id="KW-1185">Reference proteome</keyword>
<proteinExistence type="predicted"/>
<keyword evidence="1" id="KW-0812">Transmembrane</keyword>
<name>A0A392TI25_9FABA</name>
<dbReference type="AlphaFoldDB" id="A0A392TI25"/>
<feature type="non-terminal residue" evidence="2">
    <location>
        <position position="1"/>
    </location>
</feature>
<accession>A0A392TI25</accession>
<comment type="caution">
    <text evidence="2">The sequence shown here is derived from an EMBL/GenBank/DDBJ whole genome shotgun (WGS) entry which is preliminary data.</text>
</comment>